<sequence length="308" mass="34737">MSSLGSTDLAGLTTDDKSLYLFYQRSGYIVEAFSEDGGSPTQASVQVAADAQSDGSPLTAYFVKEDLNFDKQSTIHMIYLNKEGHLVEKVRRVSSDKWEDAPKPPGHTAEHSRITSCVSQGGLDKESSNGTQLVFFTSRDKQGKSPITELRRDNRGDFRSEQVLSDEPLSLPGTHLACLITSENVDLYHQDHDKNIKWWRYETERKRWENKGKVLEGNRVMVRTPLASVNPEGKNHILYADDQMRLRDYVDGKTLDVVRRVHGDAGISAMVYRNKIILFYKMVEPEGAIGTASFTEGRWKEEGVFIKP</sequence>
<dbReference type="SUPFAM" id="SSF89372">
    <property type="entry name" value="Fucose-specific lectin"/>
    <property type="match status" value="1"/>
</dbReference>
<proteinExistence type="predicted"/>
<accession>A0A5N7B0I6</accession>
<keyword evidence="2" id="KW-1185">Reference proteome</keyword>
<evidence type="ECO:0000313" key="1">
    <source>
        <dbReference type="EMBL" id="KAE8375535.1"/>
    </source>
</evidence>
<evidence type="ECO:0000313" key="2">
    <source>
        <dbReference type="Proteomes" id="UP000326198"/>
    </source>
</evidence>
<evidence type="ECO:0008006" key="3">
    <source>
        <dbReference type="Google" id="ProtNLM"/>
    </source>
</evidence>
<dbReference type="OrthoDB" id="3446576at2759"/>
<name>A0A5N7B0I6_9EURO</name>
<dbReference type="Gene3D" id="2.120.10.70">
    <property type="entry name" value="Fucose-specific lectin"/>
    <property type="match status" value="1"/>
</dbReference>
<reference evidence="1 2" key="1">
    <citation type="submission" date="2019-04" db="EMBL/GenBank/DDBJ databases">
        <title>Friends and foes A comparative genomics studyof 23 Aspergillus species from section Flavi.</title>
        <authorList>
            <consortium name="DOE Joint Genome Institute"/>
            <person name="Kjaerbolling I."/>
            <person name="Vesth T."/>
            <person name="Frisvad J.C."/>
            <person name="Nybo J.L."/>
            <person name="Theobald S."/>
            <person name="Kildgaard S."/>
            <person name="Isbrandt T."/>
            <person name="Kuo A."/>
            <person name="Sato A."/>
            <person name="Lyhne E.K."/>
            <person name="Kogle M.E."/>
            <person name="Wiebenga A."/>
            <person name="Kun R.S."/>
            <person name="Lubbers R.J."/>
            <person name="Makela M.R."/>
            <person name="Barry K."/>
            <person name="Chovatia M."/>
            <person name="Clum A."/>
            <person name="Daum C."/>
            <person name="Haridas S."/>
            <person name="He G."/>
            <person name="LaButti K."/>
            <person name="Lipzen A."/>
            <person name="Mondo S."/>
            <person name="Riley R."/>
            <person name="Salamov A."/>
            <person name="Simmons B.A."/>
            <person name="Magnuson J.K."/>
            <person name="Henrissat B."/>
            <person name="Mortensen U.H."/>
            <person name="Larsen T.O."/>
            <person name="Devries R.P."/>
            <person name="Grigoriev I.V."/>
            <person name="Machida M."/>
            <person name="Baker S.E."/>
            <person name="Andersen M.R."/>
        </authorList>
    </citation>
    <scope>NUCLEOTIDE SEQUENCE [LARGE SCALE GENOMIC DNA]</scope>
    <source>
        <strain evidence="1 2">IBT 29228</strain>
    </source>
</reference>
<gene>
    <name evidence="1" type="ORF">BDV26DRAFT_294923</name>
</gene>
<protein>
    <recommendedName>
        <fullName evidence="3">Fucose-specific lectin</fullName>
    </recommendedName>
</protein>
<dbReference type="EMBL" id="ML736258">
    <property type="protein sequence ID" value="KAE8375535.1"/>
    <property type="molecule type" value="Genomic_DNA"/>
</dbReference>
<dbReference type="Proteomes" id="UP000326198">
    <property type="component" value="Unassembled WGS sequence"/>
</dbReference>
<organism evidence="1 2">
    <name type="scientific">Aspergillus bertholletiae</name>
    <dbReference type="NCBI Taxonomy" id="1226010"/>
    <lineage>
        <taxon>Eukaryota</taxon>
        <taxon>Fungi</taxon>
        <taxon>Dikarya</taxon>
        <taxon>Ascomycota</taxon>
        <taxon>Pezizomycotina</taxon>
        <taxon>Eurotiomycetes</taxon>
        <taxon>Eurotiomycetidae</taxon>
        <taxon>Eurotiales</taxon>
        <taxon>Aspergillaceae</taxon>
        <taxon>Aspergillus</taxon>
        <taxon>Aspergillus subgen. Circumdati</taxon>
    </lineage>
</organism>
<dbReference type="AlphaFoldDB" id="A0A5N7B0I6"/>